<dbReference type="GO" id="GO:0016787">
    <property type="term" value="F:hydrolase activity"/>
    <property type="evidence" value="ECO:0007669"/>
    <property type="project" value="UniProtKB-KW"/>
</dbReference>
<proteinExistence type="inferred from homology"/>
<comment type="function">
    <text evidence="6">Catalyzes the hydrolysis of queuosine 5'-phosphate, releasing the nucleobase queuine (q). Is required for salvage of queuine from exogenous queuosine (Q) that is imported and then converted to queuosine 5'-phosphate intracellularly.</text>
</comment>
<evidence type="ECO:0000256" key="1">
    <source>
        <dbReference type="ARBA" id="ARBA00022801"/>
    </source>
</evidence>
<accession>A0A5N5SXB1</accession>
<dbReference type="GO" id="GO:0006400">
    <property type="term" value="P:tRNA modification"/>
    <property type="evidence" value="ECO:0007669"/>
    <property type="project" value="TreeGrafter"/>
</dbReference>
<evidence type="ECO:0000256" key="3">
    <source>
        <dbReference type="ARBA" id="ARBA00035306"/>
    </source>
</evidence>
<evidence type="ECO:0000256" key="4">
    <source>
        <dbReference type="ARBA" id="ARBA00035393"/>
    </source>
</evidence>
<dbReference type="PANTHER" id="PTHR21314">
    <property type="entry name" value="QUEUOSINE 5'-PHOSPHATE N-GLYCOSYLASE_HYDROLASE-RELATED"/>
    <property type="match status" value="1"/>
</dbReference>
<evidence type="ECO:0000256" key="5">
    <source>
        <dbReference type="ARBA" id="ARBA00048204"/>
    </source>
</evidence>
<protein>
    <recommendedName>
        <fullName evidence="3 6">Queuosine 5'-phosphate N-glycosylase/hydrolase</fullName>
        <ecNumber evidence="6">3.2.2.-</ecNumber>
    </recommendedName>
    <alternativeName>
        <fullName evidence="4 6">Queuosine-nucleotide N-glycosylase/hydrolase</fullName>
    </alternativeName>
</protein>
<dbReference type="OrthoDB" id="416777at2759"/>
<evidence type="ECO:0000313" key="7">
    <source>
        <dbReference type="EMBL" id="KAB7497300.1"/>
    </source>
</evidence>
<dbReference type="Pfam" id="PF10343">
    <property type="entry name" value="Q_salvage"/>
    <property type="match status" value="1"/>
</dbReference>
<keyword evidence="1 6" id="KW-0378">Hydrolase</keyword>
<dbReference type="Proteomes" id="UP000326759">
    <property type="component" value="Unassembled WGS sequence"/>
</dbReference>
<dbReference type="EC" id="3.2.2.-" evidence="6"/>
<dbReference type="PANTHER" id="PTHR21314:SF0">
    <property type="entry name" value="QUEUOSINE 5'-PHOSPHATE N-GLYCOSYLASE_HYDROLASE"/>
    <property type="match status" value="1"/>
</dbReference>
<evidence type="ECO:0000256" key="6">
    <source>
        <dbReference type="RuleBase" id="RU365002"/>
    </source>
</evidence>
<gene>
    <name evidence="7" type="ORF">Anas_05310</name>
</gene>
<name>A0A5N5SXB1_9CRUS</name>
<keyword evidence="8" id="KW-1185">Reference proteome</keyword>
<comment type="caution">
    <text evidence="7">The sequence shown here is derived from an EMBL/GenBank/DDBJ whole genome shotgun (WGS) entry which is preliminary data.</text>
</comment>
<comment type="catalytic activity">
    <reaction evidence="5 6">
        <text>queuosine 5'-phosphate + H2O = queuine + D-ribose 5-phosphate</text>
        <dbReference type="Rhea" id="RHEA:75387"/>
        <dbReference type="ChEBI" id="CHEBI:15377"/>
        <dbReference type="ChEBI" id="CHEBI:17433"/>
        <dbReference type="ChEBI" id="CHEBI:78346"/>
        <dbReference type="ChEBI" id="CHEBI:194371"/>
    </reaction>
    <physiologicalReaction direction="left-to-right" evidence="5 6">
        <dbReference type="Rhea" id="RHEA:75388"/>
    </physiologicalReaction>
</comment>
<sequence length="339" mass="39223">MLMPKEGARFIASKAKDVFIHQDGINKCAKVIISAAKEGKFDSHIQNDFMPQNKDLTIEQLHNWVFLIDSLNFSFWTQKNDPKFQVSYQGKTLTGYLAMVAAVNRAMDEGKHMYDPKYYSKLSLDDMKDIFRADNKNITMPLLEKRVEIVSEVGNILLEHYNGTFENVLKESNGSAIKLVEIIVSKFPSYRDIHTYEGKEVAILKRAQILASDIYLLHTSKGQKSPFDDINELSMFADYRVPQALIHFGALSYSENLMEKLNKDHLFNTGEREEVEIRGLSIYVTELIVERARKILEEEGINNLNINSIKVDYFLWDYRSQNAKALEHIPFHKTRCIYY</sequence>
<organism evidence="7 8">
    <name type="scientific">Armadillidium nasatum</name>
    <dbReference type="NCBI Taxonomy" id="96803"/>
    <lineage>
        <taxon>Eukaryota</taxon>
        <taxon>Metazoa</taxon>
        <taxon>Ecdysozoa</taxon>
        <taxon>Arthropoda</taxon>
        <taxon>Crustacea</taxon>
        <taxon>Multicrustacea</taxon>
        <taxon>Malacostraca</taxon>
        <taxon>Eumalacostraca</taxon>
        <taxon>Peracarida</taxon>
        <taxon>Isopoda</taxon>
        <taxon>Oniscidea</taxon>
        <taxon>Crinocheta</taxon>
        <taxon>Armadillidiidae</taxon>
        <taxon>Armadillidium</taxon>
    </lineage>
</organism>
<dbReference type="AlphaFoldDB" id="A0A5N5SXB1"/>
<comment type="similarity">
    <text evidence="2 6">Belongs to the QNG1 protein family.</text>
</comment>
<reference evidence="7 8" key="1">
    <citation type="journal article" date="2019" name="PLoS Biol.">
        <title>Sex chromosomes control vertical transmission of feminizing Wolbachia symbionts in an isopod.</title>
        <authorList>
            <person name="Becking T."/>
            <person name="Chebbi M.A."/>
            <person name="Giraud I."/>
            <person name="Moumen B."/>
            <person name="Laverre T."/>
            <person name="Caubet Y."/>
            <person name="Peccoud J."/>
            <person name="Gilbert C."/>
            <person name="Cordaux R."/>
        </authorList>
    </citation>
    <scope>NUCLEOTIDE SEQUENCE [LARGE SCALE GENOMIC DNA]</scope>
    <source>
        <strain evidence="7">ANa2</strain>
        <tissue evidence="7">Whole body excluding digestive tract and cuticle</tissue>
    </source>
</reference>
<dbReference type="EMBL" id="SEYY01020462">
    <property type="protein sequence ID" value="KAB7497300.1"/>
    <property type="molecule type" value="Genomic_DNA"/>
</dbReference>
<evidence type="ECO:0000313" key="8">
    <source>
        <dbReference type="Proteomes" id="UP000326759"/>
    </source>
</evidence>
<evidence type="ECO:0000256" key="2">
    <source>
        <dbReference type="ARBA" id="ARBA00035119"/>
    </source>
</evidence>
<dbReference type="InterPro" id="IPR019438">
    <property type="entry name" value="Q_salvage"/>
</dbReference>